<reference evidence="2" key="1">
    <citation type="journal article" date="2019" name="Int. J. Syst. Evol. Microbiol.">
        <title>The Global Catalogue of Microorganisms (GCM) 10K type strain sequencing project: providing services to taxonomists for standard genome sequencing and annotation.</title>
        <authorList>
            <consortium name="The Broad Institute Genomics Platform"/>
            <consortium name="The Broad Institute Genome Sequencing Center for Infectious Disease"/>
            <person name="Wu L."/>
            <person name="Ma J."/>
        </authorList>
    </citation>
    <scope>NUCLEOTIDE SEQUENCE [LARGE SCALE GENOMIC DNA]</scope>
    <source>
        <strain evidence="2">CCUG 54950</strain>
    </source>
</reference>
<proteinExistence type="predicted"/>
<organism evidence="1 2">
    <name type="scientific">Paenibacillus wenxiniae</name>
    <dbReference type="NCBI Taxonomy" id="1636843"/>
    <lineage>
        <taxon>Bacteria</taxon>
        <taxon>Bacillati</taxon>
        <taxon>Bacillota</taxon>
        <taxon>Bacilli</taxon>
        <taxon>Bacillales</taxon>
        <taxon>Paenibacillaceae</taxon>
        <taxon>Paenibacillus</taxon>
    </lineage>
</organism>
<name>A0ABW4RK90_9BACL</name>
<comment type="caution">
    <text evidence="1">The sequence shown here is derived from an EMBL/GenBank/DDBJ whole genome shotgun (WGS) entry which is preliminary data.</text>
</comment>
<protein>
    <recommendedName>
        <fullName evidence="3">Enamine deaminase RidA, house cleaning of reactive enamine intermediates, YjgF/YER057c/UK114 family</fullName>
    </recommendedName>
</protein>
<dbReference type="RefSeq" id="WP_347326153.1">
    <property type="nucleotide sequence ID" value="NZ_JBCGUH010000009.1"/>
</dbReference>
<dbReference type="Proteomes" id="UP001597233">
    <property type="component" value="Unassembled WGS sequence"/>
</dbReference>
<dbReference type="Gene3D" id="3.30.1330.40">
    <property type="entry name" value="RutC-like"/>
    <property type="match status" value="1"/>
</dbReference>
<gene>
    <name evidence="1" type="ORF">ACFSC9_14425</name>
</gene>
<dbReference type="InterPro" id="IPR035959">
    <property type="entry name" value="RutC-like_sf"/>
</dbReference>
<dbReference type="EMBL" id="JBHUEH010000016">
    <property type="protein sequence ID" value="MFD1886722.1"/>
    <property type="molecule type" value="Genomic_DNA"/>
</dbReference>
<keyword evidence="2" id="KW-1185">Reference proteome</keyword>
<dbReference type="SUPFAM" id="SSF55298">
    <property type="entry name" value="YjgF-like"/>
    <property type="match status" value="1"/>
</dbReference>
<evidence type="ECO:0000313" key="1">
    <source>
        <dbReference type="EMBL" id="MFD1886722.1"/>
    </source>
</evidence>
<sequence length="380" mass="44118">MSSENITVKKLEQKDYVRHYLTLNLNKAYSIEQIEKEYKNAYQYFIDLNMDIVYEKCFGLLNTKNKLSFLREEISNHYNIQLPPLSYIEGTPAYGTALSSITIYGIHKKDKNVQLEYITNESGGTIGTKVITSQMEYIYLMNINNVHHSYTMSEFAATFAWLGDFMKKNELLGPHLVRTWIYLNDINNNYEQLNTDRRVFFERFAIDYSEKSNILPASTCIGGISDKKCNISMDVMFLKRKNDRPIIERVYTALLNEAEGVEYLFKPTFSRALKIEDEGNIEIQLSGTASVNSLGRTEFKNDAYKQIKKALENVTSILESNNLTFDHFYQSTCFFKRQQDVHIFEKLLKELNIPAFANTFVVNDVCRDDLLFEIDGIIIK</sequence>
<accession>A0ABW4RK90</accession>
<evidence type="ECO:0008006" key="3">
    <source>
        <dbReference type="Google" id="ProtNLM"/>
    </source>
</evidence>
<evidence type="ECO:0000313" key="2">
    <source>
        <dbReference type="Proteomes" id="UP001597233"/>
    </source>
</evidence>